<proteinExistence type="predicted"/>
<gene>
    <name evidence="1" type="ORF">BECKTC1821E_GA0114239_102618</name>
    <name evidence="2" type="ORF">BECKTC1821F_GA0114240_102214</name>
</gene>
<organism evidence="1">
    <name type="scientific">Candidatus Kentrum sp. TC</name>
    <dbReference type="NCBI Taxonomy" id="2126339"/>
    <lineage>
        <taxon>Bacteria</taxon>
        <taxon>Pseudomonadati</taxon>
        <taxon>Pseudomonadota</taxon>
        <taxon>Gammaproteobacteria</taxon>
        <taxon>Candidatus Kentrum</taxon>
    </lineage>
</organism>
<protein>
    <submittedName>
        <fullName evidence="1">Uncharacterized protein</fullName>
    </submittedName>
</protein>
<dbReference type="EMBL" id="CAADFT010000026">
    <property type="protein sequence ID" value="VFK43491.1"/>
    <property type="molecule type" value="Genomic_DNA"/>
</dbReference>
<accession>A0A450YPJ8</accession>
<dbReference type="EMBL" id="CAADFW010000022">
    <property type="protein sequence ID" value="VFK58132.1"/>
    <property type="molecule type" value="Genomic_DNA"/>
</dbReference>
<dbReference type="AlphaFoldDB" id="A0A450YPJ8"/>
<sequence length="70" mass="8150">MTTILKNTGYLNERIAVPYICCRNVEEGHSFPEIAVEDLLPGIIQRTWLYQILKHPSVDFKAPHFRRRPG</sequence>
<name>A0A450YPJ8_9GAMM</name>
<evidence type="ECO:0000313" key="1">
    <source>
        <dbReference type="EMBL" id="VFK43491.1"/>
    </source>
</evidence>
<evidence type="ECO:0000313" key="2">
    <source>
        <dbReference type="EMBL" id="VFK58132.1"/>
    </source>
</evidence>
<reference evidence="1" key="1">
    <citation type="submission" date="2019-02" db="EMBL/GenBank/DDBJ databases">
        <authorList>
            <person name="Gruber-Vodicka R. H."/>
            <person name="Seah K. B. B."/>
        </authorList>
    </citation>
    <scope>NUCLEOTIDE SEQUENCE</scope>
    <source>
        <strain evidence="1">BECK_BZ125</strain>
        <strain evidence="2">BECK_BZ126</strain>
    </source>
</reference>